<dbReference type="Gene3D" id="3.20.20.140">
    <property type="entry name" value="Metal-dependent hydrolases"/>
    <property type="match status" value="1"/>
</dbReference>
<dbReference type="EMBL" id="JAGSOJ010000001">
    <property type="protein sequence ID" value="MCM1989421.1"/>
    <property type="molecule type" value="Genomic_DNA"/>
</dbReference>
<dbReference type="SUPFAM" id="SSF51338">
    <property type="entry name" value="Composite domain of metallo-dependent hydrolases"/>
    <property type="match status" value="1"/>
</dbReference>
<dbReference type="RefSeq" id="WP_250858417.1">
    <property type="nucleotide sequence ID" value="NZ_JAGSOJ010000001.1"/>
</dbReference>
<dbReference type="AlphaFoldDB" id="A0A9J6P0K0"/>
<dbReference type="SUPFAM" id="SSF51556">
    <property type="entry name" value="Metallo-dependent hydrolases"/>
    <property type="match status" value="1"/>
</dbReference>
<reference evidence="2" key="2">
    <citation type="submission" date="2021-04" db="EMBL/GenBank/DDBJ databases">
        <authorList>
            <person name="Dong X."/>
        </authorList>
    </citation>
    <scope>NUCLEOTIDE SEQUENCE</scope>
    <source>
        <strain evidence="2">ZWT</strain>
    </source>
</reference>
<comment type="caution">
    <text evidence="2">The sequence shown here is derived from an EMBL/GenBank/DDBJ whole genome shotgun (WGS) entry which is preliminary data.</text>
</comment>
<evidence type="ECO:0000313" key="3">
    <source>
        <dbReference type="Proteomes" id="UP001056429"/>
    </source>
</evidence>
<reference evidence="2" key="1">
    <citation type="journal article" date="2021" name="mSystems">
        <title>Bacteria and Archaea Synergistically Convert Glycine Betaine to Biogenic Methane in the Formosa Cold Seep of the South China Sea.</title>
        <authorList>
            <person name="Li L."/>
            <person name="Zhang W."/>
            <person name="Zhang S."/>
            <person name="Song L."/>
            <person name="Sun Q."/>
            <person name="Zhang H."/>
            <person name="Xiang H."/>
            <person name="Dong X."/>
        </authorList>
    </citation>
    <scope>NUCLEOTIDE SEQUENCE</scope>
    <source>
        <strain evidence="2">ZWT</strain>
    </source>
</reference>
<dbReference type="Proteomes" id="UP001056429">
    <property type="component" value="Unassembled WGS sequence"/>
</dbReference>
<feature type="domain" description="Amidohydrolase 3" evidence="1">
    <location>
        <begin position="50"/>
        <end position="540"/>
    </location>
</feature>
<evidence type="ECO:0000259" key="1">
    <source>
        <dbReference type="Pfam" id="PF07969"/>
    </source>
</evidence>
<dbReference type="Pfam" id="PF07969">
    <property type="entry name" value="Amidohydro_3"/>
    <property type="match status" value="1"/>
</dbReference>
<dbReference type="PANTHER" id="PTHR22642:SF2">
    <property type="entry name" value="PROTEIN LONG AFTER FAR-RED 3"/>
    <property type="match status" value="1"/>
</dbReference>
<dbReference type="InterPro" id="IPR032466">
    <property type="entry name" value="Metal_Hydrolase"/>
</dbReference>
<evidence type="ECO:0000313" key="2">
    <source>
        <dbReference type="EMBL" id="MCM1989421.1"/>
    </source>
</evidence>
<keyword evidence="3" id="KW-1185">Reference proteome</keyword>
<dbReference type="Gene3D" id="2.30.40.10">
    <property type="entry name" value="Urease, subunit C, domain 1"/>
    <property type="match status" value="1"/>
</dbReference>
<dbReference type="PANTHER" id="PTHR22642">
    <property type="entry name" value="IMIDAZOLONEPROPIONASE"/>
    <property type="match status" value="1"/>
</dbReference>
<gene>
    <name evidence="2" type="ORF">KDK92_06685</name>
</gene>
<dbReference type="InterPro" id="IPR013108">
    <property type="entry name" value="Amidohydro_3"/>
</dbReference>
<protein>
    <submittedName>
        <fullName evidence="2">Amidohydrolase</fullName>
    </submittedName>
</protein>
<organism evidence="2 3">
    <name type="scientific">Oceanirhabdus seepicola</name>
    <dbReference type="NCBI Taxonomy" id="2828781"/>
    <lineage>
        <taxon>Bacteria</taxon>
        <taxon>Bacillati</taxon>
        <taxon>Bacillota</taxon>
        <taxon>Clostridia</taxon>
        <taxon>Eubacteriales</taxon>
        <taxon>Clostridiaceae</taxon>
        <taxon>Oceanirhabdus</taxon>
    </lineage>
</organism>
<sequence>MEAIKIYYGGNIITMDDTEPFAEAVAVYKGKIIKVGTMLEVSKVEGEKVEMIDLEGRTLLPGFIDAHGHISLVSMIVDFPYLGAPPMGSVKNISELINVLKEYKSGAISSEEQWIMGFGYDDTQLEEKRHLNRFDLDKVSKDNPVVIFHTSLHFAVCNSKALELAGINEETREPLGGVIKRIQGSNVPDGLLIGNARMMIVEHMPKENLDGYLEKLEKAQELYLRQGITTAQDGGAGLDEFNLFSAAAMNNKLKIDIVSYAISDYIDTVLYNDKFPVGEYRNHFKLGGVKILLDGSMGRTAWFTEPYNIAPEGECQDYNGISYVNDDKLEEVFTKCLNNKWQLLAHVNGDAAAGQYINVFEKSLNATKGIVKDIRPVMIHAQGVREDQVDKMKELDILPSFLSANTFYMGDEYVKRLGKERAYRTNPAKSAVDRDMIFTIHDDAPVIKPNILNGIWAAVNRESRSGKIIGKDQRISVMEALKAVTINAAYQYFEEDVKGSITVGKNADFVILNDNPLDVDKEKIKDISVIATIKEGKLLYRDDSIF</sequence>
<dbReference type="GO" id="GO:0016810">
    <property type="term" value="F:hydrolase activity, acting on carbon-nitrogen (but not peptide) bonds"/>
    <property type="evidence" value="ECO:0007669"/>
    <property type="project" value="InterPro"/>
</dbReference>
<dbReference type="InterPro" id="IPR033932">
    <property type="entry name" value="YtcJ-like"/>
</dbReference>
<name>A0A9J6P0K0_9CLOT</name>
<accession>A0A9J6P0K0</accession>
<dbReference type="Gene3D" id="3.10.310.70">
    <property type="match status" value="1"/>
</dbReference>
<dbReference type="CDD" id="cd01300">
    <property type="entry name" value="YtcJ_like"/>
    <property type="match status" value="1"/>
</dbReference>
<dbReference type="InterPro" id="IPR011059">
    <property type="entry name" value="Metal-dep_hydrolase_composite"/>
</dbReference>
<proteinExistence type="predicted"/>